<sequence>MMRVAGKLKQAKIRMRCLDLYPYNTEKALEQAFSSFPDLTGMTMRPHGQEFFWSGLDMYSFPKFTKMDTLMLDGFNISEQPDVFLPESLTTLEWLNRSGKFLRIMPKLRYLVNLEYLMLGHAEFLDTHEFDSFLQVISSENLPKLQYLIFRYCKIDSHRQTVVIRSSDNEDDERELRNDTAERVSELDIKLNSLQMIKLDLCYTDLGFVIRRIISLTGSTMRVVSLNVISEETNYERIYDLSSLIAARKLTLHFGILQKDTRTERREEVLNSMKLPPPSFGTVLGRFEASFLTDEALLRNLLLTHPLPRLTDVKFIQISAITPPILLHLSMMAPRLRKLSLINCEEDKLDIGILNFITSFSSRISKSLQIIWKRKCSRPLSFYNMLINEHWDLIKDFEIRVIPKKFTANKVGEKIVIWEIETKKTLYLQDFDVNDQGRILGIVMPPDCDIGSYDSEFLENNESTSSAYL</sequence>
<dbReference type="Gene3D" id="3.80.10.10">
    <property type="entry name" value="Ribonuclease Inhibitor"/>
    <property type="match status" value="1"/>
</dbReference>
<dbReference type="SUPFAM" id="SSF52075">
    <property type="entry name" value="Outer arm dynein light chain 1"/>
    <property type="match status" value="1"/>
</dbReference>
<keyword evidence="2" id="KW-1185">Reference proteome</keyword>
<gene>
    <name evidence="1" type="ORF">NAV_LOCUS3818</name>
</gene>
<evidence type="ECO:0000313" key="2">
    <source>
        <dbReference type="Proteomes" id="UP000276991"/>
    </source>
</evidence>
<evidence type="ECO:0000313" key="1">
    <source>
        <dbReference type="EMBL" id="VBB29009.1"/>
    </source>
</evidence>
<accession>A0A498SGD0</accession>
<name>A0A498SGD0_ACAVI</name>
<dbReference type="InterPro" id="IPR032675">
    <property type="entry name" value="LRR_dom_sf"/>
</dbReference>
<dbReference type="STRING" id="6277.A0A498SGD0"/>
<dbReference type="AlphaFoldDB" id="A0A498SGD0"/>
<dbReference type="EMBL" id="UPTC01000516">
    <property type="protein sequence ID" value="VBB29009.1"/>
    <property type="molecule type" value="Genomic_DNA"/>
</dbReference>
<organism evidence="1 2">
    <name type="scientific">Acanthocheilonema viteae</name>
    <name type="common">Filarial nematode worm</name>
    <name type="synonym">Dipetalonema viteae</name>
    <dbReference type="NCBI Taxonomy" id="6277"/>
    <lineage>
        <taxon>Eukaryota</taxon>
        <taxon>Metazoa</taxon>
        <taxon>Ecdysozoa</taxon>
        <taxon>Nematoda</taxon>
        <taxon>Chromadorea</taxon>
        <taxon>Rhabditida</taxon>
        <taxon>Spirurina</taxon>
        <taxon>Spiruromorpha</taxon>
        <taxon>Filarioidea</taxon>
        <taxon>Onchocercidae</taxon>
        <taxon>Acanthocheilonema</taxon>
    </lineage>
</organism>
<proteinExistence type="predicted"/>
<dbReference type="OrthoDB" id="5818988at2759"/>
<reference evidence="1 2" key="1">
    <citation type="submission" date="2018-08" db="EMBL/GenBank/DDBJ databases">
        <authorList>
            <person name="Laetsch R D."/>
            <person name="Stevens L."/>
            <person name="Kumar S."/>
            <person name="Blaxter L. M."/>
        </authorList>
    </citation>
    <scope>NUCLEOTIDE SEQUENCE [LARGE SCALE GENOMIC DNA]</scope>
</reference>
<protein>
    <recommendedName>
        <fullName evidence="3">F-box domain-containing protein</fullName>
    </recommendedName>
</protein>
<evidence type="ECO:0008006" key="3">
    <source>
        <dbReference type="Google" id="ProtNLM"/>
    </source>
</evidence>
<dbReference type="Proteomes" id="UP000276991">
    <property type="component" value="Unassembled WGS sequence"/>
</dbReference>